<gene>
    <name evidence="4" type="ORF">SDRG_11415</name>
</gene>
<dbReference type="RefSeq" id="XP_008615678.1">
    <property type="nucleotide sequence ID" value="XM_008617456.1"/>
</dbReference>
<feature type="non-terminal residue" evidence="4">
    <location>
        <position position="1"/>
    </location>
</feature>
<reference evidence="4 5" key="1">
    <citation type="submission" date="2012-04" db="EMBL/GenBank/DDBJ databases">
        <title>The Genome Sequence of Saprolegnia declina VS20.</title>
        <authorList>
            <consortium name="The Broad Institute Genome Sequencing Platform"/>
            <person name="Russ C."/>
            <person name="Nusbaum C."/>
            <person name="Tyler B."/>
            <person name="van West P."/>
            <person name="Dieguez-Uribeondo J."/>
            <person name="de Bruijn I."/>
            <person name="Tripathy S."/>
            <person name="Jiang R."/>
            <person name="Young S.K."/>
            <person name="Zeng Q."/>
            <person name="Gargeya S."/>
            <person name="Fitzgerald M."/>
            <person name="Haas B."/>
            <person name="Abouelleil A."/>
            <person name="Alvarado L."/>
            <person name="Arachchi H.M."/>
            <person name="Berlin A."/>
            <person name="Chapman S.B."/>
            <person name="Goldberg J."/>
            <person name="Griggs A."/>
            <person name="Gujja S."/>
            <person name="Hansen M."/>
            <person name="Howarth C."/>
            <person name="Imamovic A."/>
            <person name="Larimer J."/>
            <person name="McCowen C."/>
            <person name="Montmayeur A."/>
            <person name="Murphy C."/>
            <person name="Neiman D."/>
            <person name="Pearson M."/>
            <person name="Priest M."/>
            <person name="Roberts A."/>
            <person name="Saif S."/>
            <person name="Shea T."/>
            <person name="Sisk P."/>
            <person name="Sykes S."/>
            <person name="Wortman J."/>
            <person name="Nusbaum C."/>
            <person name="Birren B."/>
        </authorList>
    </citation>
    <scope>NUCLEOTIDE SEQUENCE [LARGE SCALE GENOMIC DNA]</scope>
    <source>
        <strain evidence="4 5">VS20</strain>
    </source>
</reference>
<dbReference type="Pfam" id="PF01341">
    <property type="entry name" value="Glyco_hydro_6"/>
    <property type="match status" value="1"/>
</dbReference>
<dbReference type="InParanoid" id="T0QBN6"/>
<dbReference type="PANTHER" id="PTHR34876:SF4">
    <property type="entry name" value="1,4-BETA-D-GLUCAN CELLOBIOHYDROLASE C-RELATED"/>
    <property type="match status" value="1"/>
</dbReference>
<dbReference type="OrthoDB" id="76432at2759"/>
<sequence length="495" mass="51669">MKTTTFLTTSVAFAAATSATTICSAVPPFNYVSASTAHPQLAPALDVLKQQPIATWYTDQYVSDLSGLMAKCQDATPAIVVYGLPQKDCAHGYSSEGSNANTADYAKWIQKLMDQVGSNRDVVYILEPDALGLLANNPCATQHNYKANLRIAIEMLASNPKAKIYADVAAWGDMAKTTSILNELKEAGRLSGIAINTSNYVSNDKLLATCQSYSAATNGLHCIFDTSRNFNGSPSSEWCNAKSGGIGSPPTANTGYPLVDYFLWLKVPGESDGQCNDAGRTSDAAVGPSAGQFFPDGLERLWNQGHFVQKQGLPKIGGAWPQSTTASPTPVVTPAPTPAATNAPASPTSTPTTSTTTRMPTTDSSTTGSPVTETPTTETPVSTSNVPSVYRSTSGSVAHGSDVLDTPTPPTYDAKPTPSATSQTYTASTGARDTGTDSTTIALSTLVGVGAVAAVAMAAVAVRKRITQDKADLELERDVSGIVILSTDRAQTSIL</sequence>
<dbReference type="InterPro" id="IPR036434">
    <property type="entry name" value="Beta_cellobiohydrolase_sf"/>
</dbReference>
<organism evidence="4 5">
    <name type="scientific">Saprolegnia diclina (strain VS20)</name>
    <dbReference type="NCBI Taxonomy" id="1156394"/>
    <lineage>
        <taxon>Eukaryota</taxon>
        <taxon>Sar</taxon>
        <taxon>Stramenopiles</taxon>
        <taxon>Oomycota</taxon>
        <taxon>Saprolegniomycetes</taxon>
        <taxon>Saprolegniales</taxon>
        <taxon>Saprolegniaceae</taxon>
        <taxon>Saprolegnia</taxon>
    </lineage>
</organism>
<feature type="compositionally biased region" description="Low complexity" evidence="1">
    <location>
        <begin position="338"/>
        <end position="389"/>
    </location>
</feature>
<feature type="signal peptide" evidence="3">
    <location>
        <begin position="1"/>
        <end position="19"/>
    </location>
</feature>
<dbReference type="STRING" id="1156394.T0QBN6"/>
<feature type="region of interest" description="Disordered" evidence="1">
    <location>
        <begin position="313"/>
        <end position="436"/>
    </location>
</feature>
<evidence type="ECO:0008006" key="6">
    <source>
        <dbReference type="Google" id="ProtNLM"/>
    </source>
</evidence>
<accession>T0QBN6</accession>
<proteinExistence type="predicted"/>
<dbReference type="GO" id="GO:0030245">
    <property type="term" value="P:cellulose catabolic process"/>
    <property type="evidence" value="ECO:0007669"/>
    <property type="project" value="InterPro"/>
</dbReference>
<dbReference type="VEuPathDB" id="FungiDB:SDRG_11415"/>
<dbReference type="PRINTS" id="PR00733">
    <property type="entry name" value="GLHYDRLASE6"/>
</dbReference>
<dbReference type="SUPFAM" id="SSF51989">
    <property type="entry name" value="Glycosyl hydrolases family 6, cellulases"/>
    <property type="match status" value="1"/>
</dbReference>
<feature type="chain" id="PRO_5025406201" description="Glycoside hydrolase" evidence="3">
    <location>
        <begin position="20"/>
        <end position="495"/>
    </location>
</feature>
<dbReference type="OMA" id="IDIGYWM"/>
<evidence type="ECO:0000256" key="3">
    <source>
        <dbReference type="SAM" id="SignalP"/>
    </source>
</evidence>
<dbReference type="InterPro" id="IPR016288">
    <property type="entry name" value="Beta_cellobiohydrolase"/>
</dbReference>
<dbReference type="GeneID" id="19952142"/>
<evidence type="ECO:0000256" key="2">
    <source>
        <dbReference type="SAM" id="Phobius"/>
    </source>
</evidence>
<evidence type="ECO:0000256" key="1">
    <source>
        <dbReference type="SAM" id="MobiDB-lite"/>
    </source>
</evidence>
<dbReference type="Gene3D" id="3.20.20.40">
    <property type="entry name" value="1, 4-beta cellobiohydrolase"/>
    <property type="match status" value="1"/>
</dbReference>
<dbReference type="Proteomes" id="UP000030762">
    <property type="component" value="Unassembled WGS sequence"/>
</dbReference>
<keyword evidence="3" id="KW-0732">Signal</keyword>
<evidence type="ECO:0000313" key="4">
    <source>
        <dbReference type="EMBL" id="EQC30940.1"/>
    </source>
</evidence>
<keyword evidence="2" id="KW-0812">Transmembrane</keyword>
<dbReference type="eggNOG" id="ENOG502QWHE">
    <property type="taxonomic scope" value="Eukaryota"/>
</dbReference>
<dbReference type="AlphaFoldDB" id="T0QBN6"/>
<keyword evidence="5" id="KW-1185">Reference proteome</keyword>
<feature type="compositionally biased region" description="Polar residues" evidence="1">
    <location>
        <begin position="418"/>
        <end position="436"/>
    </location>
</feature>
<name>T0QBN6_SAPDV</name>
<keyword evidence="2" id="KW-1133">Transmembrane helix</keyword>
<keyword evidence="2" id="KW-0472">Membrane</keyword>
<dbReference type="EMBL" id="JH767172">
    <property type="protein sequence ID" value="EQC30940.1"/>
    <property type="molecule type" value="Genomic_DNA"/>
</dbReference>
<dbReference type="GO" id="GO:0004553">
    <property type="term" value="F:hydrolase activity, hydrolyzing O-glycosyl compounds"/>
    <property type="evidence" value="ECO:0007669"/>
    <property type="project" value="InterPro"/>
</dbReference>
<protein>
    <recommendedName>
        <fullName evidence="6">Glycoside hydrolase</fullName>
    </recommendedName>
</protein>
<dbReference type="PANTHER" id="PTHR34876">
    <property type="match status" value="1"/>
</dbReference>
<feature type="transmembrane region" description="Helical" evidence="2">
    <location>
        <begin position="441"/>
        <end position="462"/>
    </location>
</feature>
<evidence type="ECO:0000313" key="5">
    <source>
        <dbReference type="Proteomes" id="UP000030762"/>
    </source>
</evidence>